<dbReference type="Proteomes" id="UP000806542">
    <property type="component" value="Unassembled WGS sequence"/>
</dbReference>
<keyword evidence="3" id="KW-1185">Reference proteome</keyword>
<dbReference type="AlphaFoldDB" id="A0A9D5M083"/>
<evidence type="ECO:0000313" key="2">
    <source>
        <dbReference type="EMBL" id="MBE5039068.1"/>
    </source>
</evidence>
<dbReference type="SUPFAM" id="SSF47413">
    <property type="entry name" value="lambda repressor-like DNA-binding domains"/>
    <property type="match status" value="1"/>
</dbReference>
<comment type="caution">
    <text evidence="2">The sequence shown here is derived from an EMBL/GenBank/DDBJ whole genome shotgun (WGS) entry which is preliminary data.</text>
</comment>
<dbReference type="EMBL" id="JADCKB010000001">
    <property type="protein sequence ID" value="MBE5039068.1"/>
    <property type="molecule type" value="Genomic_DNA"/>
</dbReference>
<organism evidence="2 3">
    <name type="scientific">Ructibacterium gallinarum</name>
    <dbReference type="NCBI Taxonomy" id="2779355"/>
    <lineage>
        <taxon>Bacteria</taxon>
        <taxon>Bacillati</taxon>
        <taxon>Bacillota</taxon>
        <taxon>Clostridia</taxon>
        <taxon>Eubacteriales</taxon>
        <taxon>Oscillospiraceae</taxon>
        <taxon>Ructibacterium</taxon>
    </lineage>
</organism>
<dbReference type="InterPro" id="IPR010982">
    <property type="entry name" value="Lambda_DNA-bd_dom_sf"/>
</dbReference>
<dbReference type="Gene3D" id="1.10.260.40">
    <property type="entry name" value="lambda repressor-like DNA-binding domains"/>
    <property type="match status" value="1"/>
</dbReference>
<proteinExistence type="predicted"/>
<protein>
    <submittedName>
        <fullName evidence="2">Helix-turn-helix transcriptional regulator</fullName>
    </submittedName>
</protein>
<name>A0A9D5M083_9FIRM</name>
<accession>A0A9D5M083</accession>
<reference evidence="2" key="1">
    <citation type="submission" date="2020-10" db="EMBL/GenBank/DDBJ databases">
        <title>ChiBAC.</title>
        <authorList>
            <person name="Zenner C."/>
            <person name="Hitch T.C.A."/>
            <person name="Clavel T."/>
        </authorList>
    </citation>
    <scope>NUCLEOTIDE SEQUENCE</scope>
    <source>
        <strain evidence="2">DSM 107454</strain>
    </source>
</reference>
<dbReference type="InterPro" id="IPR001387">
    <property type="entry name" value="Cro/C1-type_HTH"/>
</dbReference>
<evidence type="ECO:0000313" key="3">
    <source>
        <dbReference type="Proteomes" id="UP000806542"/>
    </source>
</evidence>
<sequence length="68" mass="7634">MMVNYKKLWIMLVEKGMSKVSLRHAAGFSSSTLTKLNRNELVALSVLVNICHVLKCDIGDIMEVVPEE</sequence>
<feature type="domain" description="HTH cro/C1-type" evidence="1">
    <location>
        <begin position="7"/>
        <end position="67"/>
    </location>
</feature>
<evidence type="ECO:0000259" key="1">
    <source>
        <dbReference type="Pfam" id="PF13443"/>
    </source>
</evidence>
<dbReference type="RefSeq" id="WP_226391618.1">
    <property type="nucleotide sequence ID" value="NZ_JADCKB010000001.1"/>
</dbReference>
<dbReference type="Pfam" id="PF13443">
    <property type="entry name" value="HTH_26"/>
    <property type="match status" value="1"/>
</dbReference>
<dbReference type="GO" id="GO:0003677">
    <property type="term" value="F:DNA binding"/>
    <property type="evidence" value="ECO:0007669"/>
    <property type="project" value="InterPro"/>
</dbReference>
<gene>
    <name evidence="2" type="ORF">INF28_01110</name>
</gene>